<dbReference type="PROSITE" id="PS50883">
    <property type="entry name" value="EAL"/>
    <property type="match status" value="1"/>
</dbReference>
<evidence type="ECO:0000259" key="3">
    <source>
        <dbReference type="PROSITE" id="PS50887"/>
    </source>
</evidence>
<name>A0A411Z6Y4_9RHOB</name>
<dbReference type="Gene3D" id="3.30.70.270">
    <property type="match status" value="1"/>
</dbReference>
<dbReference type="Pfam" id="PF00990">
    <property type="entry name" value="GGDEF"/>
    <property type="match status" value="1"/>
</dbReference>
<dbReference type="Gene3D" id="3.20.20.450">
    <property type="entry name" value="EAL domain"/>
    <property type="match status" value="1"/>
</dbReference>
<dbReference type="PANTHER" id="PTHR33121:SF70">
    <property type="entry name" value="SIGNALING PROTEIN YKOW"/>
    <property type="match status" value="1"/>
</dbReference>
<dbReference type="SUPFAM" id="SSF141868">
    <property type="entry name" value="EAL domain-like"/>
    <property type="match status" value="1"/>
</dbReference>
<dbReference type="SMART" id="SM00052">
    <property type="entry name" value="EAL"/>
    <property type="match status" value="1"/>
</dbReference>
<dbReference type="CDD" id="cd01948">
    <property type="entry name" value="EAL"/>
    <property type="match status" value="1"/>
</dbReference>
<dbReference type="Pfam" id="PF00563">
    <property type="entry name" value="EAL"/>
    <property type="match status" value="1"/>
</dbReference>
<dbReference type="GO" id="GO:0071111">
    <property type="term" value="F:cyclic-guanylate-specific phosphodiesterase activity"/>
    <property type="evidence" value="ECO:0007669"/>
    <property type="project" value="InterPro"/>
</dbReference>
<dbReference type="PROSITE" id="PS50887">
    <property type="entry name" value="GGDEF"/>
    <property type="match status" value="1"/>
</dbReference>
<proteinExistence type="predicted"/>
<keyword evidence="1" id="KW-0472">Membrane</keyword>
<dbReference type="OrthoDB" id="9814202at2"/>
<keyword evidence="1" id="KW-1133">Transmembrane helix</keyword>
<evidence type="ECO:0000313" key="4">
    <source>
        <dbReference type="EMBL" id="RGP38819.1"/>
    </source>
</evidence>
<reference evidence="4 5" key="1">
    <citation type="submission" date="2018-08" db="EMBL/GenBank/DDBJ databases">
        <title>Flavobacterium tibetense sp. nov., isolated from a wetland YonghuCo on Tibetan Plateau.</title>
        <authorList>
            <person name="Phurbu D."/>
            <person name="Lu H."/>
            <person name="Xing P."/>
        </authorList>
    </citation>
    <scope>NUCLEOTIDE SEQUENCE [LARGE SCALE GENOMIC DNA]</scope>
    <source>
        <strain evidence="4 5">DJC</strain>
    </source>
</reference>
<keyword evidence="5" id="KW-1185">Reference proteome</keyword>
<dbReference type="InterPro" id="IPR043128">
    <property type="entry name" value="Rev_trsase/Diguanyl_cyclase"/>
</dbReference>
<feature type="domain" description="EAL" evidence="2">
    <location>
        <begin position="243"/>
        <end position="498"/>
    </location>
</feature>
<evidence type="ECO:0000256" key="1">
    <source>
        <dbReference type="SAM" id="Phobius"/>
    </source>
</evidence>
<organism evidence="4 5">
    <name type="scientific">Pseudotabrizicola alkalilacus</name>
    <dbReference type="NCBI Taxonomy" id="2305252"/>
    <lineage>
        <taxon>Bacteria</taxon>
        <taxon>Pseudomonadati</taxon>
        <taxon>Pseudomonadota</taxon>
        <taxon>Alphaproteobacteria</taxon>
        <taxon>Rhodobacterales</taxon>
        <taxon>Paracoccaceae</taxon>
        <taxon>Pseudotabrizicola</taxon>
    </lineage>
</organism>
<accession>A0A411Z6Y4</accession>
<dbReference type="SUPFAM" id="SSF55073">
    <property type="entry name" value="Nucleotide cyclase"/>
    <property type="match status" value="1"/>
</dbReference>
<dbReference type="InterPro" id="IPR000160">
    <property type="entry name" value="GGDEF_dom"/>
</dbReference>
<dbReference type="Proteomes" id="UP000284547">
    <property type="component" value="Unassembled WGS sequence"/>
</dbReference>
<sequence>MNRTSSPTSSVRALLRRVSGGDGLVLLPAVSVAAFWFGGELALLTLAIVVPVAFALIGLRKMGSRPPDTTPGYDGFATEAQFVANLDQVLAGVATHGRTTACFVLMFDELDMLVDRHGRLAFDRVMMRTGERLGLSLREGDVVARLSGHGFAVSLGPVRRFDLEAAVQMAARLQSAVSVPLAVDDMTVYPSLSVGFCLAERAPALLGGPLLDAAQAAADEALRNGPAAIRAYQPDMARRRADRAELRAGLEHALDEGQIRPWFQPQLSTETGEISGFEALARWHHPERGIIAPSEFLPLVEDAGLSERLGEVILYGALSALTRWDKAGHHIERVAVNFSASELRNPRLPDKLKWELDRFSLAPPRLTIEVLETVAARSDNDVIVTNLARIAELGCGIDLDDFGTGQASIANIRRFAVRRIKVDRCFVSRSDTDPEQKRMVAAILSLCDRLGLDTVAEGVETPGEHVTVAQLGCGHVQGFGIARPMAVEETFGWIARHETGRARTSQIGRSQQL</sequence>
<dbReference type="InterPro" id="IPR029787">
    <property type="entry name" value="Nucleotide_cyclase"/>
</dbReference>
<feature type="domain" description="GGDEF" evidence="3">
    <location>
        <begin position="98"/>
        <end position="234"/>
    </location>
</feature>
<dbReference type="InterPro" id="IPR035919">
    <property type="entry name" value="EAL_sf"/>
</dbReference>
<comment type="caution">
    <text evidence="4">The sequence shown here is derived from an EMBL/GenBank/DDBJ whole genome shotgun (WGS) entry which is preliminary data.</text>
</comment>
<dbReference type="PANTHER" id="PTHR33121">
    <property type="entry name" value="CYCLIC DI-GMP PHOSPHODIESTERASE PDEF"/>
    <property type="match status" value="1"/>
</dbReference>
<dbReference type="InterPro" id="IPR001633">
    <property type="entry name" value="EAL_dom"/>
</dbReference>
<dbReference type="AlphaFoldDB" id="A0A411Z6Y4"/>
<evidence type="ECO:0000313" key="5">
    <source>
        <dbReference type="Proteomes" id="UP000284547"/>
    </source>
</evidence>
<keyword evidence="1" id="KW-0812">Transmembrane</keyword>
<feature type="transmembrane region" description="Helical" evidence="1">
    <location>
        <begin position="43"/>
        <end position="59"/>
    </location>
</feature>
<dbReference type="InterPro" id="IPR050706">
    <property type="entry name" value="Cyclic-di-GMP_PDE-like"/>
</dbReference>
<dbReference type="SMART" id="SM00267">
    <property type="entry name" value="GGDEF"/>
    <property type="match status" value="1"/>
</dbReference>
<evidence type="ECO:0000259" key="2">
    <source>
        <dbReference type="PROSITE" id="PS50883"/>
    </source>
</evidence>
<gene>
    <name evidence="4" type="ORF">D1012_01450</name>
</gene>
<dbReference type="EMBL" id="QWEY01000001">
    <property type="protein sequence ID" value="RGP38819.1"/>
    <property type="molecule type" value="Genomic_DNA"/>
</dbReference>
<protein>
    <submittedName>
        <fullName evidence="4">GGDEF domain-containing protein</fullName>
    </submittedName>
</protein>